<dbReference type="Proteomes" id="UP000604001">
    <property type="component" value="Unassembled WGS sequence"/>
</dbReference>
<dbReference type="EMBL" id="JACMYC010000006">
    <property type="protein sequence ID" value="MBC2961049.1"/>
    <property type="molecule type" value="Genomic_DNA"/>
</dbReference>
<gene>
    <name evidence="2" type="ORF">H7344_12165</name>
</gene>
<dbReference type="InterPro" id="IPR039422">
    <property type="entry name" value="MarR/SlyA-like"/>
</dbReference>
<dbReference type="Gene3D" id="1.10.10.10">
    <property type="entry name" value="Winged helix-like DNA-binding domain superfamily/Winged helix DNA-binding domain"/>
    <property type="match status" value="1"/>
</dbReference>
<evidence type="ECO:0000313" key="2">
    <source>
        <dbReference type="EMBL" id="MBC2961049.1"/>
    </source>
</evidence>
<reference evidence="2 3" key="1">
    <citation type="submission" date="2020-08" db="EMBL/GenBank/DDBJ databases">
        <title>novel species in genus Nocardioides.</title>
        <authorList>
            <person name="Zhang G."/>
        </authorList>
    </citation>
    <scope>NUCLEOTIDE SEQUENCE [LARGE SCALE GENOMIC DNA]</scope>
    <source>
        <strain evidence="2 3">SC8A-24</strain>
    </source>
</reference>
<dbReference type="PANTHER" id="PTHR33164">
    <property type="entry name" value="TRANSCRIPTIONAL REGULATOR, MARR FAMILY"/>
    <property type="match status" value="1"/>
</dbReference>
<evidence type="ECO:0000259" key="1">
    <source>
        <dbReference type="PROSITE" id="PS50995"/>
    </source>
</evidence>
<dbReference type="PANTHER" id="PTHR33164:SF99">
    <property type="entry name" value="MARR FAMILY REGULATORY PROTEIN"/>
    <property type="match status" value="1"/>
</dbReference>
<comment type="caution">
    <text evidence="2">The sequence shown here is derived from an EMBL/GenBank/DDBJ whole genome shotgun (WGS) entry which is preliminary data.</text>
</comment>
<keyword evidence="3" id="KW-1185">Reference proteome</keyword>
<dbReference type="InterPro" id="IPR036390">
    <property type="entry name" value="WH_DNA-bd_sf"/>
</dbReference>
<proteinExistence type="predicted"/>
<accession>A0ABR6U9B9</accession>
<feature type="domain" description="HTH marR-type" evidence="1">
    <location>
        <begin position="18"/>
        <end position="150"/>
    </location>
</feature>
<dbReference type="SUPFAM" id="SSF46785">
    <property type="entry name" value="Winged helix' DNA-binding domain"/>
    <property type="match status" value="1"/>
</dbReference>
<evidence type="ECO:0000313" key="3">
    <source>
        <dbReference type="Proteomes" id="UP000604001"/>
    </source>
</evidence>
<dbReference type="InterPro" id="IPR000835">
    <property type="entry name" value="HTH_MarR-typ"/>
</dbReference>
<dbReference type="InterPro" id="IPR036388">
    <property type="entry name" value="WH-like_DNA-bd_sf"/>
</dbReference>
<dbReference type="RefSeq" id="WP_186346296.1">
    <property type="nucleotide sequence ID" value="NZ_BMMR01000004.1"/>
</dbReference>
<organism evidence="2 3">
    <name type="scientific">Nocardioides deserti</name>
    <dbReference type="NCBI Taxonomy" id="1588644"/>
    <lineage>
        <taxon>Bacteria</taxon>
        <taxon>Bacillati</taxon>
        <taxon>Actinomycetota</taxon>
        <taxon>Actinomycetes</taxon>
        <taxon>Propionibacteriales</taxon>
        <taxon>Nocardioidaceae</taxon>
        <taxon>Nocardioides</taxon>
    </lineage>
</organism>
<protein>
    <submittedName>
        <fullName evidence="2">Winged helix-turn-helix transcriptional regulator</fullName>
    </submittedName>
</protein>
<dbReference type="Pfam" id="PF12802">
    <property type="entry name" value="MarR_2"/>
    <property type="match status" value="1"/>
</dbReference>
<dbReference type="PROSITE" id="PS50995">
    <property type="entry name" value="HTH_MARR_2"/>
    <property type="match status" value="1"/>
</dbReference>
<name>A0ABR6U9B9_9ACTN</name>
<dbReference type="SMART" id="SM00347">
    <property type="entry name" value="HTH_MARR"/>
    <property type="match status" value="1"/>
</dbReference>
<sequence length="173" mass="18827">MADTRTTAGLDDEELQTWAALATLLEWLPAALDAQLQQDAGLTHFEYGILFALADAPDHTLRMSTLAAYANSSLSRLSRAVSRLESRDWITRAPDPDDGRYTLATLTAAGVTKVDHATPGHVQLVRRLVLGPLTQPQAKQLREISGRIMRGIRPEDGWTRAAGAGGKDPQRTT</sequence>